<dbReference type="PATRIC" id="fig|536227.13.peg.3725"/>
<dbReference type="KEGG" id="cck:Ccar_17740"/>
<evidence type="ECO:0000256" key="1">
    <source>
        <dbReference type="SAM" id="Phobius"/>
    </source>
</evidence>
<organism evidence="2 3">
    <name type="scientific">Clostridium carboxidivorans P7</name>
    <dbReference type="NCBI Taxonomy" id="536227"/>
    <lineage>
        <taxon>Bacteria</taxon>
        <taxon>Bacillati</taxon>
        <taxon>Bacillota</taxon>
        <taxon>Clostridia</taxon>
        <taxon>Eubacteriales</taxon>
        <taxon>Clostridiaceae</taxon>
        <taxon>Clostridium</taxon>
    </lineage>
</organism>
<comment type="caution">
    <text evidence="2">The sequence shown here is derived from an EMBL/GenBank/DDBJ whole genome shotgun (WGS) entry which is preliminary data.</text>
</comment>
<dbReference type="RefSeq" id="WP_007060604.1">
    <property type="nucleotide sequence ID" value="NZ_ACVI01000022.1"/>
</dbReference>
<proteinExistence type="predicted"/>
<evidence type="ECO:0000313" key="2">
    <source>
        <dbReference type="EMBL" id="EET87830.1"/>
    </source>
</evidence>
<dbReference type="EMBL" id="ACVI01000022">
    <property type="protein sequence ID" value="EET87830.1"/>
    <property type="molecule type" value="Genomic_DNA"/>
</dbReference>
<reference evidence="2 3" key="1">
    <citation type="submission" date="2009-06" db="EMBL/GenBank/DDBJ databases">
        <title>The draft genome of Clostridium carboxidivorans P7.</title>
        <authorList>
            <consortium name="US DOE Joint Genome Institute (JGI-PGF)"/>
            <person name="Lucas S."/>
            <person name="Copeland A."/>
            <person name="Lapidus A."/>
            <person name="Glavina del Rio T."/>
            <person name="Tice H."/>
            <person name="Bruce D."/>
            <person name="Goodwin L."/>
            <person name="Pitluck S."/>
            <person name="Larimer F."/>
            <person name="Land M.L."/>
            <person name="Hauser L."/>
            <person name="Hemme C.L."/>
        </authorList>
    </citation>
    <scope>NUCLEOTIDE SEQUENCE [LARGE SCALE GENOMIC DNA]</scope>
    <source>
        <strain evidence="2 3">P7</strain>
    </source>
</reference>
<evidence type="ECO:0000313" key="3">
    <source>
        <dbReference type="Proteomes" id="UP000004198"/>
    </source>
</evidence>
<protein>
    <submittedName>
        <fullName evidence="2">Uncharacterized protein</fullName>
    </submittedName>
</protein>
<keyword evidence="1" id="KW-0472">Membrane</keyword>
<name>C6PSF2_9CLOT</name>
<keyword evidence="1" id="KW-0812">Transmembrane</keyword>
<keyword evidence="3" id="KW-1185">Reference proteome</keyword>
<gene>
    <name evidence="2" type="ORF">CcarbDRAFT_1719</name>
</gene>
<sequence>MGILLMMLYLWLGSKSITFVKAKVLGLNYVHIESPSDFLFRNIFWALILGWLTIPLWIILSLLGMGRK</sequence>
<dbReference type="Proteomes" id="UP000004198">
    <property type="component" value="Unassembled WGS sequence"/>
</dbReference>
<dbReference type="OrthoDB" id="3035705at2"/>
<dbReference type="AlphaFoldDB" id="C6PSF2"/>
<feature type="transmembrane region" description="Helical" evidence="1">
    <location>
        <begin position="38"/>
        <end position="63"/>
    </location>
</feature>
<accession>C6PSF2</accession>
<keyword evidence="1" id="KW-1133">Transmembrane helix</keyword>